<dbReference type="SMART" id="SM00091">
    <property type="entry name" value="PAS"/>
    <property type="match status" value="1"/>
</dbReference>
<dbReference type="GO" id="GO:0043565">
    <property type="term" value="F:sequence-specific DNA binding"/>
    <property type="evidence" value="ECO:0007669"/>
    <property type="project" value="InterPro"/>
</dbReference>
<dbReference type="PANTHER" id="PTHR32071:SF57">
    <property type="entry name" value="C4-DICARBOXYLATE TRANSPORT TRANSCRIPTIONAL REGULATORY PROTEIN DCTD"/>
    <property type="match status" value="1"/>
</dbReference>
<dbReference type="AlphaFoldDB" id="A0A0C1UGA9"/>
<keyword evidence="8" id="KW-1185">Reference proteome</keyword>
<evidence type="ECO:0000256" key="2">
    <source>
        <dbReference type="ARBA" id="ARBA00022840"/>
    </source>
</evidence>
<dbReference type="PANTHER" id="PTHR32071">
    <property type="entry name" value="TRANSCRIPTIONAL REGULATORY PROTEIN"/>
    <property type="match status" value="1"/>
</dbReference>
<dbReference type="SUPFAM" id="SSF52540">
    <property type="entry name" value="P-loop containing nucleoside triphosphate hydrolases"/>
    <property type="match status" value="1"/>
</dbReference>
<evidence type="ECO:0000259" key="6">
    <source>
        <dbReference type="PROSITE" id="PS50112"/>
    </source>
</evidence>
<dbReference type="GO" id="GO:0006355">
    <property type="term" value="P:regulation of DNA-templated transcription"/>
    <property type="evidence" value="ECO:0007669"/>
    <property type="project" value="InterPro"/>
</dbReference>
<dbReference type="EMBL" id="AYSO01000017">
    <property type="protein sequence ID" value="KIE46445.1"/>
    <property type="molecule type" value="Genomic_DNA"/>
</dbReference>
<dbReference type="Pfam" id="PF00158">
    <property type="entry name" value="Sigma54_activat"/>
    <property type="match status" value="1"/>
</dbReference>
<dbReference type="SMART" id="SM00382">
    <property type="entry name" value="AAA"/>
    <property type="match status" value="1"/>
</dbReference>
<keyword evidence="1" id="KW-0547">Nucleotide-binding</keyword>
<dbReference type="InterPro" id="IPR002078">
    <property type="entry name" value="Sigma_54_int"/>
</dbReference>
<proteinExistence type="predicted"/>
<dbReference type="InterPro" id="IPR058031">
    <property type="entry name" value="AAA_lid_NorR"/>
</dbReference>
<feature type="domain" description="PAS" evidence="6">
    <location>
        <begin position="3"/>
        <end position="45"/>
    </location>
</feature>
<sequence length="445" mass="51156">MKITEWMKKIFNSLSEGILIIDKDENILFFNKAYVRLLGENLDDIKRLHIKNICPEPVIQDVIETGVPKIGVLCEESNEEYFCNIFPINAGKEAFEGIFIVTFLSDDIYLNKRVKKLERENKYLMEKIHCTNGTKYTFENIIAVNDASMLTKNIAQKIAHSDVPVLIEGECGSGKEVYAQSIHNASERSKYPFIVVNCSTLTPTMLEGELFGYEDGVFTAGKKGRKIGLLERANQGTIFLDNIYEMDYSLQTKLLRVLQEGSIRKVGGIKEIDIDVRIICACNVDLMKYTEEGKFRKDLYYRIAAFPIHIVPLRERREDIPYLLEFYLQKLSNRLKRKISLTDKVKALLYNYDWPGNVREMKNILEFTSIIAKDGVIREENLPKAIIENSEEIELRICNLPDKIKKIEREEISKAIEYFGDTVDGKKEAAKCLGISLSTLYYKLS</sequence>
<dbReference type="InterPro" id="IPR000014">
    <property type="entry name" value="PAS"/>
</dbReference>
<dbReference type="InterPro" id="IPR002197">
    <property type="entry name" value="HTH_Fis"/>
</dbReference>
<feature type="domain" description="Sigma-54 factor interaction" evidence="5">
    <location>
        <begin position="141"/>
        <end position="370"/>
    </location>
</feature>
<reference evidence="7 8" key="1">
    <citation type="journal article" date="2015" name="Infect. Genet. Evol.">
        <title>Genomic sequences of six botulinum neurotoxin-producing strains representing three clostridial species illustrate the mobility and diversity of botulinum neurotoxin genes.</title>
        <authorList>
            <person name="Smith T.J."/>
            <person name="Hill K.K."/>
            <person name="Xie G."/>
            <person name="Foley B.T."/>
            <person name="Williamson C.H."/>
            <person name="Foster J.T."/>
            <person name="Johnson S.L."/>
            <person name="Chertkov O."/>
            <person name="Teshima H."/>
            <person name="Gibbons H.S."/>
            <person name="Johnsky L.A."/>
            <person name="Karavis M.A."/>
            <person name="Smith L.A."/>
        </authorList>
    </citation>
    <scope>NUCLEOTIDE SEQUENCE [LARGE SCALE GENOMIC DNA]</scope>
    <source>
        <strain evidence="7 8">CDC 2741</strain>
    </source>
</reference>
<evidence type="ECO:0000256" key="1">
    <source>
        <dbReference type="ARBA" id="ARBA00022741"/>
    </source>
</evidence>
<dbReference type="FunFam" id="3.40.50.300:FF:000006">
    <property type="entry name" value="DNA-binding transcriptional regulator NtrC"/>
    <property type="match status" value="1"/>
</dbReference>
<evidence type="ECO:0000256" key="4">
    <source>
        <dbReference type="ARBA" id="ARBA00023163"/>
    </source>
</evidence>
<dbReference type="Gene3D" id="1.10.10.60">
    <property type="entry name" value="Homeodomain-like"/>
    <property type="match status" value="1"/>
</dbReference>
<dbReference type="InterPro" id="IPR035965">
    <property type="entry name" value="PAS-like_dom_sf"/>
</dbReference>
<dbReference type="Gene3D" id="1.10.8.60">
    <property type="match status" value="1"/>
</dbReference>
<organism evidence="7 8">
    <name type="scientific">Clostridium argentinense CDC 2741</name>
    <dbReference type="NCBI Taxonomy" id="1418104"/>
    <lineage>
        <taxon>Bacteria</taxon>
        <taxon>Bacillati</taxon>
        <taxon>Bacillota</taxon>
        <taxon>Clostridia</taxon>
        <taxon>Eubacteriales</taxon>
        <taxon>Clostridiaceae</taxon>
        <taxon>Clostridium</taxon>
    </lineage>
</organism>
<keyword evidence="2" id="KW-0067">ATP-binding</keyword>
<keyword evidence="4" id="KW-0804">Transcription</keyword>
<gene>
    <name evidence="7" type="ORF">U732_1857</name>
</gene>
<dbReference type="STRING" id="29341.RSJ17_16220"/>
<dbReference type="Pfam" id="PF13188">
    <property type="entry name" value="PAS_8"/>
    <property type="match status" value="1"/>
</dbReference>
<protein>
    <submittedName>
        <fullName evidence="7">PAS fold family protein</fullName>
    </submittedName>
</protein>
<comment type="caution">
    <text evidence="7">The sequence shown here is derived from an EMBL/GenBank/DDBJ whole genome shotgun (WGS) entry which is preliminary data.</text>
</comment>
<dbReference type="InterPro" id="IPR027417">
    <property type="entry name" value="P-loop_NTPase"/>
</dbReference>
<keyword evidence="3" id="KW-0805">Transcription regulation</keyword>
<dbReference type="SUPFAM" id="SSF55785">
    <property type="entry name" value="PYP-like sensor domain (PAS domain)"/>
    <property type="match status" value="1"/>
</dbReference>
<dbReference type="InterPro" id="IPR003593">
    <property type="entry name" value="AAA+_ATPase"/>
</dbReference>
<accession>A0A0C1UGA9</accession>
<evidence type="ECO:0000256" key="3">
    <source>
        <dbReference type="ARBA" id="ARBA00023015"/>
    </source>
</evidence>
<name>A0A0C1UGA9_9CLOT</name>
<dbReference type="Gene3D" id="3.30.450.20">
    <property type="entry name" value="PAS domain"/>
    <property type="match status" value="1"/>
</dbReference>
<evidence type="ECO:0000313" key="8">
    <source>
        <dbReference type="Proteomes" id="UP000031366"/>
    </source>
</evidence>
<evidence type="ECO:0000313" key="7">
    <source>
        <dbReference type="EMBL" id="KIE46445.1"/>
    </source>
</evidence>
<evidence type="ECO:0000259" key="5">
    <source>
        <dbReference type="PROSITE" id="PS50045"/>
    </source>
</evidence>
<dbReference type="Pfam" id="PF02954">
    <property type="entry name" value="HTH_8"/>
    <property type="match status" value="1"/>
</dbReference>
<dbReference type="RefSeq" id="WP_039633766.1">
    <property type="nucleotide sequence ID" value="NZ_AYSO01000017.1"/>
</dbReference>
<dbReference type="PROSITE" id="PS50045">
    <property type="entry name" value="SIGMA54_INTERACT_4"/>
    <property type="match status" value="1"/>
</dbReference>
<dbReference type="GO" id="GO:0005524">
    <property type="term" value="F:ATP binding"/>
    <property type="evidence" value="ECO:0007669"/>
    <property type="project" value="UniProtKB-KW"/>
</dbReference>
<dbReference type="OrthoDB" id="9803970at2"/>
<dbReference type="Pfam" id="PF25601">
    <property type="entry name" value="AAA_lid_14"/>
    <property type="match status" value="1"/>
</dbReference>
<dbReference type="PROSITE" id="PS50112">
    <property type="entry name" value="PAS"/>
    <property type="match status" value="1"/>
</dbReference>
<dbReference type="CDD" id="cd00009">
    <property type="entry name" value="AAA"/>
    <property type="match status" value="1"/>
</dbReference>
<dbReference type="Gene3D" id="3.40.50.300">
    <property type="entry name" value="P-loop containing nucleotide triphosphate hydrolases"/>
    <property type="match status" value="1"/>
</dbReference>
<dbReference type="Proteomes" id="UP000031366">
    <property type="component" value="Unassembled WGS sequence"/>
</dbReference>
<dbReference type="CDD" id="cd00130">
    <property type="entry name" value="PAS"/>
    <property type="match status" value="1"/>
</dbReference>